<dbReference type="EMBL" id="BBMN01000002">
    <property type="protein sequence ID" value="GAL03450.1"/>
    <property type="molecule type" value="Genomic_DNA"/>
</dbReference>
<gene>
    <name evidence="1" type="ORF">JCM19237_6344</name>
</gene>
<name>A0A090QJZ0_9GAMM</name>
<dbReference type="AlphaFoldDB" id="A0A090QJZ0"/>
<evidence type="ECO:0000313" key="1">
    <source>
        <dbReference type="EMBL" id="GAL03450.1"/>
    </source>
</evidence>
<comment type="caution">
    <text evidence="1">The sequence shown here is derived from an EMBL/GenBank/DDBJ whole genome shotgun (WGS) entry which is preliminary data.</text>
</comment>
<dbReference type="STRING" id="754436.JCM19237_6344"/>
<proteinExistence type="predicted"/>
<sequence length="74" mass="8721">MIKKRIDLTFNGMLNDRQHWAWRAEIDQEMFSGSPLMEECVFFHKGSRTLIVADLVENFSGHDFNYWQRAVAKG</sequence>
<reference evidence="1 2" key="1">
    <citation type="journal article" date="2014" name="Genome Announc.">
        <title>Draft Genome Sequences of Two Vibrionaceae Species, Vibrio ponticus C121 and Photobacterium aphoticum C119, Isolated as Coral Reef Microbiota.</title>
        <authorList>
            <person name="Al-saari N."/>
            <person name="Meirelles P.M."/>
            <person name="Mino S."/>
            <person name="Suda W."/>
            <person name="Oshima K."/>
            <person name="Hattori M."/>
            <person name="Ohkuma M."/>
            <person name="Thompson F.L."/>
            <person name="Gomez-Gil B."/>
            <person name="Sawabe T."/>
            <person name="Sawabe T."/>
        </authorList>
    </citation>
    <scope>NUCLEOTIDE SEQUENCE [LARGE SCALE GENOMIC DNA]</scope>
    <source>
        <strain evidence="1 2">JCM 19237</strain>
    </source>
</reference>
<evidence type="ECO:0000313" key="2">
    <source>
        <dbReference type="Proteomes" id="UP000029227"/>
    </source>
</evidence>
<dbReference type="Proteomes" id="UP000029227">
    <property type="component" value="Unassembled WGS sequence"/>
</dbReference>
<accession>A0A090QJZ0</accession>
<protein>
    <submittedName>
        <fullName evidence="1">Uncharacterized protein</fullName>
    </submittedName>
</protein>
<dbReference type="eggNOG" id="COG4221">
    <property type="taxonomic scope" value="Bacteria"/>
</dbReference>
<organism evidence="1 2">
    <name type="scientific">Photobacterium aphoticum</name>
    <dbReference type="NCBI Taxonomy" id="754436"/>
    <lineage>
        <taxon>Bacteria</taxon>
        <taxon>Pseudomonadati</taxon>
        <taxon>Pseudomonadota</taxon>
        <taxon>Gammaproteobacteria</taxon>
        <taxon>Vibrionales</taxon>
        <taxon>Vibrionaceae</taxon>
        <taxon>Photobacterium</taxon>
    </lineage>
</organism>